<evidence type="ECO:0000313" key="2">
    <source>
        <dbReference type="Proteomes" id="UP001597260"/>
    </source>
</evidence>
<reference evidence="2" key="1">
    <citation type="journal article" date="2019" name="Int. J. Syst. Evol. Microbiol.">
        <title>The Global Catalogue of Microorganisms (GCM) 10K type strain sequencing project: providing services to taxonomists for standard genome sequencing and annotation.</title>
        <authorList>
            <consortium name="The Broad Institute Genomics Platform"/>
            <consortium name="The Broad Institute Genome Sequencing Center for Infectious Disease"/>
            <person name="Wu L."/>
            <person name="Ma J."/>
        </authorList>
    </citation>
    <scope>NUCLEOTIDE SEQUENCE [LARGE SCALE GENOMIC DNA]</scope>
    <source>
        <strain evidence="2">JCM 31037</strain>
    </source>
</reference>
<name>A0ABW3YPV3_9ACTN</name>
<proteinExistence type="predicted"/>
<comment type="caution">
    <text evidence="1">The sequence shown here is derived from an EMBL/GenBank/DDBJ whole genome shotgun (WGS) entry which is preliminary data.</text>
</comment>
<gene>
    <name evidence="1" type="ORF">ACFQ4H_29580</name>
</gene>
<protein>
    <submittedName>
        <fullName evidence="1">Uncharacterized protein</fullName>
    </submittedName>
</protein>
<dbReference type="Proteomes" id="UP001597260">
    <property type="component" value="Unassembled WGS sequence"/>
</dbReference>
<accession>A0ABW3YPV3</accession>
<sequence>MRFADAHSADQWRQQVRWWAVGAKPVVKPRGAGHGRQPVVAAPQPYVVFSHAIDQ</sequence>
<dbReference type="RefSeq" id="WP_377577241.1">
    <property type="nucleotide sequence ID" value="NZ_JBHTMP010000071.1"/>
</dbReference>
<organism evidence="1 2">
    <name type="scientific">Micromonospora sonneratiae</name>
    <dbReference type="NCBI Taxonomy" id="1184706"/>
    <lineage>
        <taxon>Bacteria</taxon>
        <taxon>Bacillati</taxon>
        <taxon>Actinomycetota</taxon>
        <taxon>Actinomycetes</taxon>
        <taxon>Micromonosporales</taxon>
        <taxon>Micromonosporaceae</taxon>
        <taxon>Micromonospora</taxon>
    </lineage>
</organism>
<keyword evidence="2" id="KW-1185">Reference proteome</keyword>
<dbReference type="EMBL" id="JBHTMP010000071">
    <property type="protein sequence ID" value="MFD1325244.1"/>
    <property type="molecule type" value="Genomic_DNA"/>
</dbReference>
<evidence type="ECO:0000313" key="1">
    <source>
        <dbReference type="EMBL" id="MFD1325244.1"/>
    </source>
</evidence>